<evidence type="ECO:0000256" key="6">
    <source>
        <dbReference type="ARBA" id="ARBA00022781"/>
    </source>
</evidence>
<dbReference type="NCBIfam" id="TIGR01144">
    <property type="entry name" value="ATP_synt_b"/>
    <property type="match status" value="1"/>
</dbReference>
<dbReference type="GO" id="GO:0005886">
    <property type="term" value="C:plasma membrane"/>
    <property type="evidence" value="ECO:0007669"/>
    <property type="project" value="UniProtKB-SubCell"/>
</dbReference>
<dbReference type="PANTHER" id="PTHR33445">
    <property type="entry name" value="ATP SYNTHASE SUBUNIT B', CHLOROPLASTIC"/>
    <property type="match status" value="1"/>
</dbReference>
<keyword evidence="5 13" id="KW-0812">Transmembrane</keyword>
<comment type="similarity">
    <text evidence="1 13 14">Belongs to the ATPase B chain family.</text>
</comment>
<dbReference type="OrthoDB" id="282095at2"/>
<dbReference type="AlphaFoldDB" id="A0A1I5V367"/>
<evidence type="ECO:0000256" key="2">
    <source>
        <dbReference type="ARBA" id="ARBA00022448"/>
    </source>
</evidence>
<dbReference type="CDD" id="cd06503">
    <property type="entry name" value="ATP-synt_Fo_b"/>
    <property type="match status" value="1"/>
</dbReference>
<keyword evidence="8 13" id="KW-0406">Ion transport</keyword>
<dbReference type="InterPro" id="IPR050059">
    <property type="entry name" value="ATP_synthase_B_chain"/>
</dbReference>
<dbReference type="GO" id="GO:0046961">
    <property type="term" value="F:proton-transporting ATPase activity, rotational mechanism"/>
    <property type="evidence" value="ECO:0007669"/>
    <property type="project" value="TreeGrafter"/>
</dbReference>
<evidence type="ECO:0000256" key="3">
    <source>
        <dbReference type="ARBA" id="ARBA00022475"/>
    </source>
</evidence>
<evidence type="ECO:0000256" key="5">
    <source>
        <dbReference type="ARBA" id="ARBA00022692"/>
    </source>
</evidence>
<dbReference type="HAMAP" id="MF_01398">
    <property type="entry name" value="ATP_synth_b_bprime"/>
    <property type="match status" value="1"/>
</dbReference>
<evidence type="ECO:0000256" key="11">
    <source>
        <dbReference type="ARBA" id="ARBA00025198"/>
    </source>
</evidence>
<evidence type="ECO:0000256" key="4">
    <source>
        <dbReference type="ARBA" id="ARBA00022547"/>
    </source>
</evidence>
<evidence type="ECO:0000313" key="16">
    <source>
        <dbReference type="EMBL" id="SFQ01949.1"/>
    </source>
</evidence>
<dbReference type="Proteomes" id="UP000199136">
    <property type="component" value="Unassembled WGS sequence"/>
</dbReference>
<evidence type="ECO:0000256" key="9">
    <source>
        <dbReference type="ARBA" id="ARBA00023136"/>
    </source>
</evidence>
<keyword evidence="10 13" id="KW-0066">ATP synthesis</keyword>
<keyword evidence="7 13" id="KW-1133">Transmembrane helix</keyword>
<keyword evidence="4 13" id="KW-0138">CF(0)</keyword>
<evidence type="ECO:0000256" key="10">
    <source>
        <dbReference type="ARBA" id="ARBA00023310"/>
    </source>
</evidence>
<dbReference type="STRING" id="82801.SAMN04488506_0332"/>
<evidence type="ECO:0000256" key="8">
    <source>
        <dbReference type="ARBA" id="ARBA00023065"/>
    </source>
</evidence>
<sequence>MMFNQLVIGSATSAGNTLVVLVSFLILLLLLKKFAWKPVTEMMEKRSETIANDLDGAKQAQKKANELVAEQQNKLAALQQESAKLIEQAQVNATRMEKEMIEEAKDSIAQMKKQAKMDIAFERQQALDDIKNEVSVLSLKIAEKLIGKELDTATHAKLVDEFIERLADSNETK</sequence>
<dbReference type="InterPro" id="IPR028987">
    <property type="entry name" value="ATP_synth_B-like_membr_sf"/>
</dbReference>
<evidence type="ECO:0000256" key="1">
    <source>
        <dbReference type="ARBA" id="ARBA00005513"/>
    </source>
</evidence>
<dbReference type="SUPFAM" id="SSF81573">
    <property type="entry name" value="F1F0 ATP synthase subunit B, membrane domain"/>
    <property type="match status" value="1"/>
</dbReference>
<comment type="subcellular location">
    <subcellularLocation>
        <location evidence="13">Cell membrane</location>
        <topology evidence="13">Single-pass membrane protein</topology>
    </subcellularLocation>
    <subcellularLocation>
        <location evidence="12">Endomembrane system</location>
        <topology evidence="12">Single-pass membrane protein</topology>
    </subcellularLocation>
</comment>
<evidence type="ECO:0000256" key="14">
    <source>
        <dbReference type="RuleBase" id="RU003848"/>
    </source>
</evidence>
<dbReference type="GO" id="GO:0046933">
    <property type="term" value="F:proton-transporting ATP synthase activity, rotational mechanism"/>
    <property type="evidence" value="ECO:0007669"/>
    <property type="project" value="UniProtKB-UniRule"/>
</dbReference>
<keyword evidence="9 13" id="KW-0472">Membrane</keyword>
<dbReference type="GO" id="GO:0012505">
    <property type="term" value="C:endomembrane system"/>
    <property type="evidence" value="ECO:0007669"/>
    <property type="project" value="UniProtKB-SubCell"/>
</dbReference>
<evidence type="ECO:0000256" key="15">
    <source>
        <dbReference type="SAM" id="Coils"/>
    </source>
</evidence>
<organism evidence="16 17">
    <name type="scientific">Desemzia incerta</name>
    <dbReference type="NCBI Taxonomy" id="82801"/>
    <lineage>
        <taxon>Bacteria</taxon>
        <taxon>Bacillati</taxon>
        <taxon>Bacillota</taxon>
        <taxon>Bacilli</taxon>
        <taxon>Lactobacillales</taxon>
        <taxon>Carnobacteriaceae</taxon>
        <taxon>Desemzia</taxon>
    </lineage>
</organism>
<protein>
    <recommendedName>
        <fullName evidence="13">ATP synthase subunit b</fullName>
    </recommendedName>
    <alternativeName>
        <fullName evidence="13">ATP synthase F(0) sector subunit b</fullName>
    </alternativeName>
    <alternativeName>
        <fullName evidence="13">ATPase subunit I</fullName>
    </alternativeName>
    <alternativeName>
        <fullName evidence="13">F-type ATPase subunit b</fullName>
        <shortName evidence="13">F-ATPase subunit b</shortName>
    </alternativeName>
</protein>
<dbReference type="InterPro" id="IPR002146">
    <property type="entry name" value="ATP_synth_b/b'su_bac/chlpt"/>
</dbReference>
<keyword evidence="6 13" id="KW-0375">Hydrogen ion transport</keyword>
<evidence type="ECO:0000256" key="12">
    <source>
        <dbReference type="ARBA" id="ARBA00037847"/>
    </source>
</evidence>
<gene>
    <name evidence="13" type="primary">atpF</name>
    <name evidence="16" type="ORF">SAMN04488506_0332</name>
</gene>
<feature type="transmembrane region" description="Helical" evidence="13">
    <location>
        <begin position="6"/>
        <end position="31"/>
    </location>
</feature>
<evidence type="ECO:0000256" key="13">
    <source>
        <dbReference type="HAMAP-Rule" id="MF_01398"/>
    </source>
</evidence>
<dbReference type="GO" id="GO:0045259">
    <property type="term" value="C:proton-transporting ATP synthase complex"/>
    <property type="evidence" value="ECO:0007669"/>
    <property type="project" value="UniProtKB-KW"/>
</dbReference>
<dbReference type="RefSeq" id="WP_092479405.1">
    <property type="nucleotide sequence ID" value="NZ_FOXW01000001.1"/>
</dbReference>
<keyword evidence="15" id="KW-0175">Coiled coil</keyword>
<keyword evidence="17" id="KW-1185">Reference proteome</keyword>
<accession>A0A1I5V367</accession>
<comment type="function">
    <text evidence="11 13">F(1)F(0) ATP synthase produces ATP from ADP in the presence of a proton or sodium gradient. F-type ATPases consist of two structural domains, F(1) containing the extramembraneous catalytic core and F(0) containing the membrane proton channel, linked together by a central stalk and a peripheral stalk. During catalysis, ATP synthesis in the catalytic domain of F(1) is coupled via a rotary mechanism of the central stalk subunits to proton translocation.</text>
</comment>
<reference evidence="16 17" key="1">
    <citation type="submission" date="2016-10" db="EMBL/GenBank/DDBJ databases">
        <authorList>
            <person name="de Groot N.N."/>
        </authorList>
    </citation>
    <scope>NUCLEOTIDE SEQUENCE [LARGE SCALE GENOMIC DNA]</scope>
    <source>
        <strain evidence="16 17">DSM 20581</strain>
    </source>
</reference>
<evidence type="ECO:0000313" key="17">
    <source>
        <dbReference type="Proteomes" id="UP000199136"/>
    </source>
</evidence>
<dbReference type="Pfam" id="PF00430">
    <property type="entry name" value="ATP-synt_B"/>
    <property type="match status" value="1"/>
</dbReference>
<dbReference type="EMBL" id="FOXW01000001">
    <property type="protein sequence ID" value="SFQ01949.1"/>
    <property type="molecule type" value="Genomic_DNA"/>
</dbReference>
<name>A0A1I5V367_9LACT</name>
<dbReference type="PANTHER" id="PTHR33445:SF1">
    <property type="entry name" value="ATP SYNTHASE SUBUNIT B"/>
    <property type="match status" value="1"/>
</dbReference>
<proteinExistence type="inferred from homology"/>
<dbReference type="InterPro" id="IPR005864">
    <property type="entry name" value="ATP_synth_F0_bsu_bac"/>
</dbReference>
<comment type="subunit">
    <text evidence="13">F-type ATPases have 2 components, F(1) - the catalytic core - and F(0) - the membrane proton channel. F(1) has five subunits: alpha(3), beta(3), gamma(1), delta(1), epsilon(1). F(0) has three main subunits: a(1), b(2) and c(10-14). The alpha and beta chains form an alternating ring which encloses part of the gamma chain. F(1) is attached to F(0) by a central stalk formed by the gamma and epsilon chains, while a peripheral stalk is formed by the delta and b chains.</text>
</comment>
<feature type="coiled-coil region" evidence="15">
    <location>
        <begin position="54"/>
        <end position="114"/>
    </location>
</feature>
<keyword evidence="2 13" id="KW-0813">Transport</keyword>
<comment type="function">
    <text evidence="13">Component of the F(0) channel, it forms part of the peripheral stalk, linking F(1) to F(0).</text>
</comment>
<keyword evidence="3 13" id="KW-1003">Cell membrane</keyword>
<evidence type="ECO:0000256" key="7">
    <source>
        <dbReference type="ARBA" id="ARBA00022989"/>
    </source>
</evidence>